<gene>
    <name evidence="7" type="primary">rimI</name>
    <name evidence="7" type="ORF">DYS74_10870</name>
</gene>
<evidence type="ECO:0000256" key="1">
    <source>
        <dbReference type="ARBA" id="ARBA00005395"/>
    </source>
</evidence>
<comment type="function">
    <text evidence="5">Acetylates the N-terminal alanine of ribosomal protein bS18.</text>
</comment>
<keyword evidence="3 7" id="KW-0808">Transferase</keyword>
<dbReference type="EMBL" id="RCHI01000008">
    <property type="protein sequence ID" value="RLL64820.1"/>
    <property type="molecule type" value="Genomic_DNA"/>
</dbReference>
<evidence type="ECO:0000256" key="4">
    <source>
        <dbReference type="ARBA" id="ARBA00023315"/>
    </source>
</evidence>
<dbReference type="PANTHER" id="PTHR43420">
    <property type="entry name" value="ACETYLTRANSFERASE"/>
    <property type="match status" value="1"/>
</dbReference>
<keyword evidence="2 5" id="KW-0963">Cytoplasm</keyword>
<keyword evidence="8" id="KW-1185">Reference proteome</keyword>
<accession>A0A421BP30</accession>
<dbReference type="InterPro" id="IPR050680">
    <property type="entry name" value="YpeA/RimI_acetyltransf"/>
</dbReference>
<evidence type="ECO:0000256" key="2">
    <source>
        <dbReference type="ARBA" id="ARBA00022490"/>
    </source>
</evidence>
<dbReference type="AlphaFoldDB" id="A0A421BP30"/>
<dbReference type="PANTHER" id="PTHR43420:SF44">
    <property type="entry name" value="ACETYLTRANSFERASE YPEA"/>
    <property type="match status" value="1"/>
</dbReference>
<evidence type="ECO:0000256" key="3">
    <source>
        <dbReference type="ARBA" id="ARBA00022679"/>
    </source>
</evidence>
<comment type="similarity">
    <text evidence="1 5">Belongs to the acetyltransferase family. RimI subfamily.</text>
</comment>
<dbReference type="GO" id="GO:0005737">
    <property type="term" value="C:cytoplasm"/>
    <property type="evidence" value="ECO:0007669"/>
    <property type="project" value="UniProtKB-SubCell"/>
</dbReference>
<proteinExistence type="inferred from homology"/>
<dbReference type="RefSeq" id="WP_121533714.1">
    <property type="nucleotide sequence ID" value="NZ_RCHI01000008.1"/>
</dbReference>
<organism evidence="7 8">
    <name type="scientific">Paenirhodobacter hankyongi</name>
    <dbReference type="NCBI Taxonomy" id="2294033"/>
    <lineage>
        <taxon>Bacteria</taxon>
        <taxon>Pseudomonadati</taxon>
        <taxon>Pseudomonadota</taxon>
        <taxon>Alphaproteobacteria</taxon>
        <taxon>Rhodobacterales</taxon>
        <taxon>Rhodobacter group</taxon>
        <taxon>Paenirhodobacter</taxon>
    </lineage>
</organism>
<evidence type="ECO:0000313" key="7">
    <source>
        <dbReference type="EMBL" id="RLL64820.1"/>
    </source>
</evidence>
<comment type="subcellular location">
    <subcellularLocation>
        <location evidence="5">Cytoplasm</location>
    </subcellularLocation>
</comment>
<evidence type="ECO:0000259" key="6">
    <source>
        <dbReference type="PROSITE" id="PS51186"/>
    </source>
</evidence>
<dbReference type="NCBIfam" id="TIGR01575">
    <property type="entry name" value="rimI"/>
    <property type="match status" value="1"/>
</dbReference>
<evidence type="ECO:0000313" key="8">
    <source>
        <dbReference type="Proteomes" id="UP000279673"/>
    </source>
</evidence>
<dbReference type="SUPFAM" id="SSF55729">
    <property type="entry name" value="Acyl-CoA N-acyltransferases (Nat)"/>
    <property type="match status" value="1"/>
</dbReference>
<evidence type="ECO:0000256" key="5">
    <source>
        <dbReference type="RuleBase" id="RU363094"/>
    </source>
</evidence>
<name>A0A421BP30_9RHOB</name>
<dbReference type="CDD" id="cd04301">
    <property type="entry name" value="NAT_SF"/>
    <property type="match status" value="1"/>
</dbReference>
<comment type="catalytic activity">
    <reaction evidence="5">
        <text>N-terminal L-alanyl-[ribosomal protein bS18] + acetyl-CoA = N-terminal N(alpha)-acetyl-L-alanyl-[ribosomal protein bS18] + CoA + H(+)</text>
        <dbReference type="Rhea" id="RHEA:43756"/>
        <dbReference type="Rhea" id="RHEA-COMP:10676"/>
        <dbReference type="Rhea" id="RHEA-COMP:10677"/>
        <dbReference type="ChEBI" id="CHEBI:15378"/>
        <dbReference type="ChEBI" id="CHEBI:57287"/>
        <dbReference type="ChEBI" id="CHEBI:57288"/>
        <dbReference type="ChEBI" id="CHEBI:64718"/>
        <dbReference type="ChEBI" id="CHEBI:83683"/>
        <dbReference type="EC" id="2.3.1.266"/>
    </reaction>
</comment>
<protein>
    <recommendedName>
        <fullName evidence="5">[Ribosomal protein bS18]-alanine N-acetyltransferase</fullName>
        <ecNumber evidence="5">2.3.1.266</ecNumber>
    </recommendedName>
</protein>
<reference evidence="7 8" key="1">
    <citation type="submission" date="2018-10" db="EMBL/GenBank/DDBJ databases">
        <title>Rhodobacter sp . BO-81.</title>
        <authorList>
            <person name="Im W.T."/>
        </authorList>
    </citation>
    <scope>NUCLEOTIDE SEQUENCE [LARGE SCALE GENOMIC DNA]</scope>
    <source>
        <strain evidence="7 8">BO-81</strain>
    </source>
</reference>
<keyword evidence="4" id="KW-0012">Acyltransferase</keyword>
<dbReference type="PROSITE" id="PS51186">
    <property type="entry name" value="GNAT"/>
    <property type="match status" value="1"/>
</dbReference>
<sequence length="141" mass="14821">MTAAELAALHAACFTTPRPWSEAEIADLLASRFCFLIEAPAGFLIGREIAGEAELLTVAVDPAARRQGLGRRLLADFAAEARARGADTAFLEVAEDNAAARALYAAAGWQGAGRRRGYYHSPDGRAVDALVLSLALAPPSI</sequence>
<dbReference type="InterPro" id="IPR016181">
    <property type="entry name" value="Acyl_CoA_acyltransferase"/>
</dbReference>
<dbReference type="GO" id="GO:0008999">
    <property type="term" value="F:protein-N-terminal-alanine acetyltransferase activity"/>
    <property type="evidence" value="ECO:0007669"/>
    <property type="project" value="UniProtKB-EC"/>
</dbReference>
<dbReference type="Pfam" id="PF00583">
    <property type="entry name" value="Acetyltransf_1"/>
    <property type="match status" value="1"/>
</dbReference>
<feature type="domain" description="N-acetyltransferase" evidence="6">
    <location>
        <begin position="1"/>
        <end position="137"/>
    </location>
</feature>
<dbReference type="Proteomes" id="UP000279673">
    <property type="component" value="Unassembled WGS sequence"/>
</dbReference>
<dbReference type="EC" id="2.3.1.266" evidence="5"/>
<comment type="caution">
    <text evidence="7">The sequence shown here is derived from an EMBL/GenBank/DDBJ whole genome shotgun (WGS) entry which is preliminary data.</text>
</comment>
<dbReference type="InterPro" id="IPR006464">
    <property type="entry name" value="AcTrfase_RimI/Ard1"/>
</dbReference>
<dbReference type="InterPro" id="IPR000182">
    <property type="entry name" value="GNAT_dom"/>
</dbReference>
<dbReference type="Gene3D" id="3.40.630.30">
    <property type="match status" value="1"/>
</dbReference>